<dbReference type="SUPFAM" id="SSF51430">
    <property type="entry name" value="NAD(P)-linked oxidoreductase"/>
    <property type="match status" value="1"/>
</dbReference>
<reference evidence="5" key="1">
    <citation type="submission" date="2020-10" db="EMBL/GenBank/DDBJ databases">
        <authorList>
            <person name="Gilroy R."/>
        </authorList>
    </citation>
    <scope>NUCLEOTIDE SEQUENCE</scope>
    <source>
        <strain evidence="5">CHK195-4489</strain>
    </source>
</reference>
<dbReference type="GO" id="GO:0046872">
    <property type="term" value="F:metal ion binding"/>
    <property type="evidence" value="ECO:0007669"/>
    <property type="project" value="UniProtKB-KW"/>
</dbReference>
<dbReference type="PROSITE" id="PS51379">
    <property type="entry name" value="4FE4S_FER_2"/>
    <property type="match status" value="2"/>
</dbReference>
<proteinExistence type="predicted"/>
<dbReference type="Gene3D" id="3.20.20.100">
    <property type="entry name" value="NADP-dependent oxidoreductase domain"/>
    <property type="match status" value="1"/>
</dbReference>
<dbReference type="GO" id="GO:0051536">
    <property type="term" value="F:iron-sulfur cluster binding"/>
    <property type="evidence" value="ECO:0007669"/>
    <property type="project" value="UniProtKB-KW"/>
</dbReference>
<dbReference type="InterPro" id="IPR017896">
    <property type="entry name" value="4Fe4S_Fe-S-bd"/>
</dbReference>
<dbReference type="PANTHER" id="PTHR43312">
    <property type="entry name" value="D-THREO-ALDOSE 1-DEHYDROGENASE"/>
    <property type="match status" value="1"/>
</dbReference>
<evidence type="ECO:0000256" key="3">
    <source>
        <dbReference type="ARBA" id="ARBA00023014"/>
    </source>
</evidence>
<name>A0A9D1I8U5_9CLOT</name>
<protein>
    <submittedName>
        <fullName evidence="5">4Fe-4S dicluster domain-containing protein</fullName>
    </submittedName>
</protein>
<dbReference type="Proteomes" id="UP000824089">
    <property type="component" value="Unassembled WGS sequence"/>
</dbReference>
<keyword evidence="1" id="KW-0479">Metal-binding</keyword>
<keyword evidence="2" id="KW-0408">Iron</keyword>
<feature type="domain" description="4Fe-4S ferredoxin-type" evidence="4">
    <location>
        <begin position="95"/>
        <end position="125"/>
    </location>
</feature>
<dbReference type="InterPro" id="IPR023210">
    <property type="entry name" value="NADP_OxRdtase_dom"/>
</dbReference>
<dbReference type="InterPro" id="IPR036812">
    <property type="entry name" value="NAD(P)_OxRdtase_dom_sf"/>
</dbReference>
<feature type="domain" description="4Fe-4S ferredoxin-type" evidence="4">
    <location>
        <begin position="150"/>
        <end position="178"/>
    </location>
</feature>
<dbReference type="EMBL" id="DVMM01000122">
    <property type="protein sequence ID" value="HIU29802.1"/>
    <property type="molecule type" value="Genomic_DNA"/>
</dbReference>
<organism evidence="5 6">
    <name type="scientific">Candidatus Egerieisoma faecipullorum</name>
    <dbReference type="NCBI Taxonomy" id="2840963"/>
    <lineage>
        <taxon>Bacteria</taxon>
        <taxon>Bacillati</taxon>
        <taxon>Bacillota</taxon>
        <taxon>Clostridia</taxon>
        <taxon>Eubacteriales</taxon>
        <taxon>Clostridiaceae</taxon>
        <taxon>Clostridiaceae incertae sedis</taxon>
        <taxon>Candidatus Egerieisoma</taxon>
    </lineage>
</organism>
<dbReference type="InterPro" id="IPR053135">
    <property type="entry name" value="AKR2_Oxidoreductase"/>
</dbReference>
<dbReference type="Pfam" id="PF13187">
    <property type="entry name" value="Fer4_9"/>
    <property type="match status" value="1"/>
</dbReference>
<gene>
    <name evidence="5" type="ORF">IAD50_05840</name>
</gene>
<accession>A0A9D1I8U5</accession>
<evidence type="ECO:0000313" key="6">
    <source>
        <dbReference type="Proteomes" id="UP000824089"/>
    </source>
</evidence>
<dbReference type="PROSITE" id="PS00198">
    <property type="entry name" value="4FE4S_FER_1"/>
    <property type="match status" value="1"/>
</dbReference>
<evidence type="ECO:0000256" key="2">
    <source>
        <dbReference type="ARBA" id="ARBA00023004"/>
    </source>
</evidence>
<evidence type="ECO:0000256" key="1">
    <source>
        <dbReference type="ARBA" id="ARBA00022723"/>
    </source>
</evidence>
<keyword evidence="3" id="KW-0411">Iron-sulfur</keyword>
<dbReference type="AlphaFoldDB" id="A0A9D1I8U5"/>
<evidence type="ECO:0000313" key="5">
    <source>
        <dbReference type="EMBL" id="HIU29802.1"/>
    </source>
</evidence>
<dbReference type="InterPro" id="IPR009051">
    <property type="entry name" value="Helical_ferredxn"/>
</dbReference>
<dbReference type="SUPFAM" id="SSF46548">
    <property type="entry name" value="alpha-helical ferredoxin"/>
    <property type="match status" value="1"/>
</dbReference>
<evidence type="ECO:0000259" key="4">
    <source>
        <dbReference type="PROSITE" id="PS51379"/>
    </source>
</evidence>
<feature type="non-terminal residue" evidence="5">
    <location>
        <position position="1"/>
    </location>
</feature>
<reference evidence="5" key="2">
    <citation type="journal article" date="2021" name="PeerJ">
        <title>Extensive microbial diversity within the chicken gut microbiome revealed by metagenomics and culture.</title>
        <authorList>
            <person name="Gilroy R."/>
            <person name="Ravi A."/>
            <person name="Getino M."/>
            <person name="Pursley I."/>
            <person name="Horton D.L."/>
            <person name="Alikhan N.F."/>
            <person name="Baker D."/>
            <person name="Gharbi K."/>
            <person name="Hall N."/>
            <person name="Watson M."/>
            <person name="Adriaenssens E.M."/>
            <person name="Foster-Nyarko E."/>
            <person name="Jarju S."/>
            <person name="Secka A."/>
            <person name="Antonio M."/>
            <person name="Oren A."/>
            <person name="Chaudhuri R.R."/>
            <person name="La Ragione R."/>
            <person name="Hildebrand F."/>
            <person name="Pallen M.J."/>
        </authorList>
    </citation>
    <scope>NUCLEOTIDE SEQUENCE</scope>
    <source>
        <strain evidence="5">CHK195-4489</strain>
    </source>
</reference>
<sequence length="189" mass="21201">CYETARKHGKEIIVMEPVKGGTLARLPEQAEHLLKDYAPERSPASWAIRFAASLDGVLTVLSGMSNFEQLRDNMSYMKAFTPLKESEKMVLQKVVSAIHNAISIPCTGCNYCTVGCPQHIRIPEYFSLYNAEKRAPSKMISLQREYSNYTKNAGKASDCIACGQCERQCPQHIEIIRHLKDVAAIFESK</sequence>
<dbReference type="InterPro" id="IPR017900">
    <property type="entry name" value="4Fe4S_Fe_S_CS"/>
</dbReference>
<dbReference type="Pfam" id="PF00248">
    <property type="entry name" value="Aldo_ket_red"/>
    <property type="match status" value="1"/>
</dbReference>
<dbReference type="PANTHER" id="PTHR43312:SF2">
    <property type="entry name" value="OXIDOREDUCTASE"/>
    <property type="match status" value="1"/>
</dbReference>
<dbReference type="Gene3D" id="1.10.1060.10">
    <property type="entry name" value="Alpha-helical ferredoxin"/>
    <property type="match status" value="1"/>
</dbReference>
<comment type="caution">
    <text evidence="5">The sequence shown here is derived from an EMBL/GenBank/DDBJ whole genome shotgun (WGS) entry which is preliminary data.</text>
</comment>